<sequence length="656" mass="76915">MKRLSVCMIVKDEEELLSRCLDSVQGIADEIIVVDTGSCDSTKDIARKYTDKVIEYDWSHDFSAARNESLRHATGQWILVLDADEYLSIDEHHEWLQFLESEPPMNYLAYTLPIINFTGEKVYDDEISASPVTRLFPNYQGIYFERPIHEQLTRGSDKKLFHKKIDLKIYHTGYQTQRVNEKDKHERNMSIFNEMMKNQQMSDYDWFTLGNQYRYAQEDQQALDCYEKAIKDTDTHSVWYPHCLVGLISLYFKQDRLLLSWKWTEERLSQFDNYAEYYTLKAIHYETLGFYPQAIENYQKAIEIAEVRAENDQEIWLVDPMYSFEMPVQQLISIYFSLQDNQKAIYWLSKLLNKNSKNPRVLLKMTDWLSHNEQSGSVIQFLNQIYDTNSKTDSSLLFKIGLALGQKELVEHYSEHTPANLTLSPAENCRLALVQLDQRSFNQYGLELLHEGKELDLHSWIQIAVGSFIWKDTRLLQKSIGISGQNTKLGELSALMLQVIQDQEPEEGEFASKYTDEWFTIAKELFVLKQYECYDQFVNKVQTTDLVNKLANYFYSVNRMQISLDYYSILLKQEALDIHSLINLGLYHSSHGYTKEAVDFLALAVQMQPKQRGLYYSLINCADPTDREKYVALFHEEFPDFGKISFVREFIGQIHV</sequence>
<dbReference type="Proteomes" id="UP001549098">
    <property type="component" value="Unassembled WGS sequence"/>
</dbReference>
<keyword evidence="4" id="KW-1185">Reference proteome</keyword>
<dbReference type="EMBL" id="JBEPLV010000005">
    <property type="protein sequence ID" value="MET3548127.1"/>
    <property type="molecule type" value="Genomic_DNA"/>
</dbReference>
<feature type="domain" description="Glycosyltransferase 2-like" evidence="2">
    <location>
        <begin position="5"/>
        <end position="108"/>
    </location>
</feature>
<name>A0ABV2F8Y5_9BACL</name>
<dbReference type="SMART" id="SM00028">
    <property type="entry name" value="TPR"/>
    <property type="match status" value="4"/>
</dbReference>
<evidence type="ECO:0000259" key="2">
    <source>
        <dbReference type="Pfam" id="PF00535"/>
    </source>
</evidence>
<comment type="caution">
    <text evidence="3">The sequence shown here is derived from an EMBL/GenBank/DDBJ whole genome shotgun (WGS) entry which is preliminary data.</text>
</comment>
<protein>
    <submittedName>
        <fullName evidence="3">Glycosyltransferase involved in cell wall biosynthesis</fullName>
    </submittedName>
</protein>
<dbReference type="PROSITE" id="PS50005">
    <property type="entry name" value="TPR"/>
    <property type="match status" value="1"/>
</dbReference>
<evidence type="ECO:0000313" key="4">
    <source>
        <dbReference type="Proteomes" id="UP001549098"/>
    </source>
</evidence>
<dbReference type="InterPro" id="IPR001173">
    <property type="entry name" value="Glyco_trans_2-like"/>
</dbReference>
<keyword evidence="1" id="KW-0802">TPR repeat</keyword>
<dbReference type="SUPFAM" id="SSF53448">
    <property type="entry name" value="Nucleotide-diphospho-sugar transferases"/>
    <property type="match status" value="1"/>
</dbReference>
<proteinExistence type="predicted"/>
<evidence type="ECO:0000256" key="1">
    <source>
        <dbReference type="PROSITE-ProRule" id="PRU00339"/>
    </source>
</evidence>
<dbReference type="CDD" id="cd02511">
    <property type="entry name" value="Beta4Glucosyltransferase"/>
    <property type="match status" value="1"/>
</dbReference>
<dbReference type="InterPro" id="IPR011990">
    <property type="entry name" value="TPR-like_helical_dom_sf"/>
</dbReference>
<feature type="repeat" description="TPR" evidence="1">
    <location>
        <begin position="275"/>
        <end position="308"/>
    </location>
</feature>
<organism evidence="3 4">
    <name type="scientific">Paenibacillus favisporus</name>
    <dbReference type="NCBI Taxonomy" id="221028"/>
    <lineage>
        <taxon>Bacteria</taxon>
        <taxon>Bacillati</taxon>
        <taxon>Bacillota</taxon>
        <taxon>Bacilli</taxon>
        <taxon>Bacillales</taxon>
        <taxon>Paenibacillaceae</taxon>
        <taxon>Paenibacillus</taxon>
    </lineage>
</organism>
<dbReference type="Gene3D" id="3.90.550.10">
    <property type="entry name" value="Spore Coat Polysaccharide Biosynthesis Protein SpsA, Chain A"/>
    <property type="match status" value="1"/>
</dbReference>
<dbReference type="SUPFAM" id="SSF48452">
    <property type="entry name" value="TPR-like"/>
    <property type="match status" value="1"/>
</dbReference>
<reference evidence="3 4" key="1">
    <citation type="submission" date="2024-06" db="EMBL/GenBank/DDBJ databases">
        <title>Genomic Encyclopedia of Type Strains, Phase IV (KMG-IV): sequencing the most valuable type-strain genomes for metagenomic binning, comparative biology and taxonomic classification.</title>
        <authorList>
            <person name="Goeker M."/>
        </authorList>
    </citation>
    <scope>NUCLEOTIDE SEQUENCE [LARGE SCALE GENOMIC DNA]</scope>
    <source>
        <strain evidence="3 4">DSM 17253</strain>
    </source>
</reference>
<dbReference type="Pfam" id="PF00535">
    <property type="entry name" value="Glycos_transf_2"/>
    <property type="match status" value="1"/>
</dbReference>
<accession>A0ABV2F8Y5</accession>
<dbReference type="Gene3D" id="1.25.40.10">
    <property type="entry name" value="Tetratricopeptide repeat domain"/>
    <property type="match status" value="2"/>
</dbReference>
<dbReference type="InterPro" id="IPR029044">
    <property type="entry name" value="Nucleotide-diphossugar_trans"/>
</dbReference>
<gene>
    <name evidence="3" type="ORF">ABID47_004755</name>
</gene>
<dbReference type="RefSeq" id="WP_354500322.1">
    <property type="nucleotide sequence ID" value="NZ_JBEPLV010000005.1"/>
</dbReference>
<dbReference type="InterPro" id="IPR019734">
    <property type="entry name" value="TPR_rpt"/>
</dbReference>
<dbReference type="PANTHER" id="PTHR43630">
    <property type="entry name" value="POLY-BETA-1,6-N-ACETYL-D-GLUCOSAMINE SYNTHASE"/>
    <property type="match status" value="1"/>
</dbReference>
<evidence type="ECO:0000313" key="3">
    <source>
        <dbReference type="EMBL" id="MET3548127.1"/>
    </source>
</evidence>
<dbReference type="PANTHER" id="PTHR43630:SF2">
    <property type="entry name" value="GLYCOSYLTRANSFERASE"/>
    <property type="match status" value="1"/>
</dbReference>